<comment type="catalytic activity">
    <reaction evidence="6">
        <text>D-ribose 5-phosphate + uracil = psi-UMP + H2O</text>
        <dbReference type="Rhea" id="RHEA:18337"/>
        <dbReference type="ChEBI" id="CHEBI:15377"/>
        <dbReference type="ChEBI" id="CHEBI:17568"/>
        <dbReference type="ChEBI" id="CHEBI:58380"/>
        <dbReference type="ChEBI" id="CHEBI:78346"/>
        <dbReference type="EC" id="4.2.1.70"/>
    </reaction>
</comment>
<comment type="similarity">
    <text evidence="6">Belongs to the pseudouridine-5'-phosphate glycosidase family.</text>
</comment>
<dbReference type="SUPFAM" id="SSF110581">
    <property type="entry name" value="Indigoidine synthase A-like"/>
    <property type="match status" value="1"/>
</dbReference>
<organism evidence="7 8">
    <name type="scientific">Nocardioides hankookensis</name>
    <dbReference type="NCBI Taxonomy" id="443157"/>
    <lineage>
        <taxon>Bacteria</taxon>
        <taxon>Bacillati</taxon>
        <taxon>Actinomycetota</taxon>
        <taxon>Actinomycetes</taxon>
        <taxon>Propionibacteriales</taxon>
        <taxon>Nocardioidaceae</taxon>
        <taxon>Nocardioides</taxon>
    </lineage>
</organism>
<evidence type="ECO:0000313" key="7">
    <source>
        <dbReference type="EMBL" id="MFC6041566.1"/>
    </source>
</evidence>
<feature type="binding site" evidence="6">
    <location>
        <position position="89"/>
    </location>
    <ligand>
        <name>substrate</name>
    </ligand>
</feature>
<feature type="binding site" evidence="6">
    <location>
        <position position="141"/>
    </location>
    <ligand>
        <name>Mn(2+)</name>
        <dbReference type="ChEBI" id="CHEBI:29035"/>
    </ligand>
</feature>
<evidence type="ECO:0000256" key="3">
    <source>
        <dbReference type="ARBA" id="ARBA00023211"/>
    </source>
</evidence>
<dbReference type="GO" id="GO:0016798">
    <property type="term" value="F:hydrolase activity, acting on glycosyl bonds"/>
    <property type="evidence" value="ECO:0007669"/>
    <property type="project" value="UniProtKB-KW"/>
</dbReference>
<dbReference type="Proteomes" id="UP001596135">
    <property type="component" value="Unassembled WGS sequence"/>
</dbReference>
<dbReference type="PANTHER" id="PTHR42909">
    <property type="entry name" value="ZGC:136858"/>
    <property type="match status" value="1"/>
</dbReference>
<keyword evidence="3 6" id="KW-0464">Manganese</keyword>
<feature type="active site" description="Proton donor" evidence="6">
    <location>
        <position position="28"/>
    </location>
</feature>
<keyword evidence="1 6" id="KW-0479">Metal-binding</keyword>
<evidence type="ECO:0000256" key="1">
    <source>
        <dbReference type="ARBA" id="ARBA00022723"/>
    </source>
</evidence>
<gene>
    <name evidence="6" type="primary">psuG</name>
    <name evidence="7" type="ORF">ACFPYL_00670</name>
</gene>
<comment type="cofactor">
    <cofactor evidence="6">
        <name>Mn(2+)</name>
        <dbReference type="ChEBI" id="CHEBI:29035"/>
    </cofactor>
    <text evidence="6">Binds 1 Mn(2+) ion per subunit.</text>
</comment>
<evidence type="ECO:0000256" key="6">
    <source>
        <dbReference type="HAMAP-Rule" id="MF_01876"/>
    </source>
</evidence>
<feature type="binding site" evidence="6">
    <location>
        <begin position="143"/>
        <end position="145"/>
    </location>
    <ligand>
        <name>substrate</name>
    </ligand>
</feature>
<dbReference type="InterPro" id="IPR022830">
    <property type="entry name" value="Indigdn_synthA-like"/>
</dbReference>
<dbReference type="HAMAP" id="MF_01876">
    <property type="entry name" value="PsiMP_glycosidase"/>
    <property type="match status" value="1"/>
</dbReference>
<evidence type="ECO:0000313" key="8">
    <source>
        <dbReference type="Proteomes" id="UP001596135"/>
    </source>
</evidence>
<protein>
    <recommendedName>
        <fullName evidence="6">Pseudouridine-5'-phosphate glycosidase</fullName>
        <shortName evidence="6">PsiMP glycosidase</shortName>
        <ecNumber evidence="6">4.2.1.70</ecNumber>
    </recommendedName>
</protein>
<keyword evidence="8" id="KW-1185">Reference proteome</keyword>
<evidence type="ECO:0000256" key="5">
    <source>
        <dbReference type="ARBA" id="ARBA00023295"/>
    </source>
</evidence>
<accession>A0ABW1LC60</accession>
<dbReference type="EMBL" id="JBHSRJ010000001">
    <property type="protein sequence ID" value="MFC6041566.1"/>
    <property type="molecule type" value="Genomic_DNA"/>
</dbReference>
<evidence type="ECO:0000256" key="2">
    <source>
        <dbReference type="ARBA" id="ARBA00022801"/>
    </source>
</evidence>
<reference evidence="8" key="1">
    <citation type="journal article" date="2019" name="Int. J. Syst. Evol. Microbiol.">
        <title>The Global Catalogue of Microorganisms (GCM) 10K type strain sequencing project: providing services to taxonomists for standard genome sequencing and annotation.</title>
        <authorList>
            <consortium name="The Broad Institute Genomics Platform"/>
            <consortium name="The Broad Institute Genome Sequencing Center for Infectious Disease"/>
            <person name="Wu L."/>
            <person name="Ma J."/>
        </authorList>
    </citation>
    <scope>NUCLEOTIDE SEQUENCE [LARGE SCALE GENOMIC DNA]</scope>
    <source>
        <strain evidence="8">CCUG 54522</strain>
    </source>
</reference>
<sequence length="306" mass="31417">MSTPHPALQIAPEVADALAAGRPVVALESTIISHGMPYPQNVAMATEVEGIVREHGAVPATIAILDGRLCIGLSPDQLELLASDGNVTKVSVRDLPYVVARGRHGATTVAATMRLAAMAGIRVFVTGGLGGVHRGAQQTFDVSADLTELGQTSVAVVSAGVKSILDIGLTLETLETLGVPVLGFGSDEFPSFYSRSSGHAAPMRVDTAAEVAAVMRAKWDLGLDGGIVIANPIPVEDEIPAEEIGAIIEQALADMDALGIHGKDATPYLLGRIVEITGGTSLTANIALVRHNARLGAAIAGAYAGQ</sequence>
<dbReference type="Pfam" id="PF04227">
    <property type="entry name" value="Indigoidine_A"/>
    <property type="match status" value="1"/>
</dbReference>
<dbReference type="InterPro" id="IPR007342">
    <property type="entry name" value="PsuG"/>
</dbReference>
<feature type="binding site" evidence="6">
    <location>
        <position position="109"/>
    </location>
    <ligand>
        <name>substrate</name>
    </ligand>
</feature>
<proteinExistence type="inferred from homology"/>
<name>A0ABW1LC60_9ACTN</name>
<evidence type="ECO:0000256" key="4">
    <source>
        <dbReference type="ARBA" id="ARBA00023239"/>
    </source>
</evidence>
<keyword evidence="2 6" id="KW-0378">Hydrolase</keyword>
<comment type="function">
    <text evidence="6">Catalyzes the reversible cleavage of pseudouridine 5'-phosphate (PsiMP) to ribose 5-phosphate and uracil. Functions biologically in the cleavage direction, as part of a pseudouridine degradation pathway.</text>
</comment>
<feature type="active site" description="Nucleophile" evidence="6">
    <location>
        <position position="162"/>
    </location>
</feature>
<keyword evidence="4 6" id="KW-0456">Lyase</keyword>
<comment type="subunit">
    <text evidence="6">Homotrimer.</text>
</comment>
<dbReference type="Gene3D" id="3.40.1790.10">
    <property type="entry name" value="Indigoidine synthase domain"/>
    <property type="match status" value="1"/>
</dbReference>
<dbReference type="PANTHER" id="PTHR42909:SF1">
    <property type="entry name" value="CARBOHYDRATE KINASE PFKB DOMAIN-CONTAINING PROTEIN"/>
    <property type="match status" value="1"/>
</dbReference>
<dbReference type="RefSeq" id="WP_379149334.1">
    <property type="nucleotide sequence ID" value="NZ_JBHSRJ010000001.1"/>
</dbReference>
<dbReference type="EC" id="4.2.1.70" evidence="6"/>
<comment type="caution">
    <text evidence="7">The sequence shown here is derived from an EMBL/GenBank/DDBJ whole genome shotgun (WGS) entry which is preliminary data.</text>
</comment>
<keyword evidence="5 6" id="KW-0326">Glycosidase</keyword>